<dbReference type="EMBL" id="JASCXX010000034">
    <property type="protein sequence ID" value="MDI6451370.1"/>
    <property type="molecule type" value="Genomic_DNA"/>
</dbReference>
<reference evidence="2" key="1">
    <citation type="submission" date="2023-05" db="EMBL/GenBank/DDBJ databases">
        <title>Anaerotaeda fermentans gen. nov., sp. nov., a novel anaerobic planctomycete of the new family within the order Sedimentisphaerales isolated from Taman Peninsula, Russia.</title>
        <authorList>
            <person name="Khomyakova M.A."/>
            <person name="Merkel A.Y."/>
            <person name="Slobodkin A.I."/>
        </authorList>
    </citation>
    <scope>NUCLEOTIDE SEQUENCE</scope>
    <source>
        <strain evidence="2">M17dextr</strain>
    </source>
</reference>
<keyword evidence="1" id="KW-0732">Signal</keyword>
<evidence type="ECO:0000313" key="2">
    <source>
        <dbReference type="EMBL" id="MDI6451370.1"/>
    </source>
</evidence>
<organism evidence="2 3">
    <name type="scientific">Anaerobaca lacustris</name>
    <dbReference type="NCBI Taxonomy" id="3044600"/>
    <lineage>
        <taxon>Bacteria</taxon>
        <taxon>Pseudomonadati</taxon>
        <taxon>Planctomycetota</taxon>
        <taxon>Phycisphaerae</taxon>
        <taxon>Sedimentisphaerales</taxon>
        <taxon>Anaerobacaceae</taxon>
        <taxon>Anaerobaca</taxon>
    </lineage>
</organism>
<dbReference type="RefSeq" id="WP_349246777.1">
    <property type="nucleotide sequence ID" value="NZ_JASCXX010000034.1"/>
</dbReference>
<dbReference type="Proteomes" id="UP001431776">
    <property type="component" value="Unassembled WGS sequence"/>
</dbReference>
<feature type="chain" id="PRO_5043823773" evidence="1">
    <location>
        <begin position="24"/>
        <end position="149"/>
    </location>
</feature>
<gene>
    <name evidence="2" type="ORF">QJ522_20075</name>
</gene>
<name>A0AAW6U3D2_9BACT</name>
<accession>A0AAW6U3D2</accession>
<feature type="signal peptide" evidence="1">
    <location>
        <begin position="1"/>
        <end position="23"/>
    </location>
</feature>
<evidence type="ECO:0000313" key="3">
    <source>
        <dbReference type="Proteomes" id="UP001431776"/>
    </source>
</evidence>
<dbReference type="AlphaFoldDB" id="A0AAW6U3D2"/>
<protein>
    <submittedName>
        <fullName evidence="2">Uncharacterized protein</fullName>
    </submittedName>
</protein>
<evidence type="ECO:0000256" key="1">
    <source>
        <dbReference type="SAM" id="SignalP"/>
    </source>
</evidence>
<sequence length="149" mass="15859">MARVLAVAIVVLPLLLGGGSPSAEGNLPAIEDCPFAFDPSLVVGQFLGWVRIEVGQTLDHTRTWSDPDGDPARAELLDGPDGMRLYSRPKLNSYTLLWTPRRPQVVAAVVRVTDEPRSGEPLSSTGTILIQVVPPARRAAPGACGGRPQ</sequence>
<comment type="caution">
    <text evidence="2">The sequence shown here is derived from an EMBL/GenBank/DDBJ whole genome shotgun (WGS) entry which is preliminary data.</text>
</comment>
<keyword evidence="3" id="KW-1185">Reference proteome</keyword>
<proteinExistence type="predicted"/>